<feature type="transmembrane region" description="Helical" evidence="1">
    <location>
        <begin position="313"/>
        <end position="336"/>
    </location>
</feature>
<reference evidence="3 4" key="1">
    <citation type="journal article" date="2013" name="Nat. Biotechnol.">
        <title>Genome sequences of rare, uncultured bacteria obtained by differential coverage binning of multiple metagenomes.</title>
        <authorList>
            <person name="Albertsen M."/>
            <person name="Hugenholtz P."/>
            <person name="Skarshewski A."/>
            <person name="Nielsen K.L."/>
            <person name="Tyson G.W."/>
            <person name="Nielsen P.H."/>
        </authorList>
    </citation>
    <scope>NUCLEOTIDE SEQUENCE [LARGE SCALE GENOMIC DNA]</scope>
    <source>
        <strain evidence="3">TM71</strain>
    </source>
</reference>
<name>R4PYB2_9BACT</name>
<keyword evidence="1" id="KW-0472">Membrane</keyword>
<dbReference type="Proteomes" id="UP000013893">
    <property type="component" value="Chromosome"/>
</dbReference>
<feature type="transmembrane region" description="Helical" evidence="1">
    <location>
        <begin position="20"/>
        <end position="39"/>
    </location>
</feature>
<keyword evidence="1" id="KW-0812">Transmembrane</keyword>
<evidence type="ECO:0000313" key="4">
    <source>
        <dbReference type="Proteomes" id="UP000013893"/>
    </source>
</evidence>
<gene>
    <name evidence="3" type="ORF">L336_1038</name>
</gene>
<evidence type="ECO:0000313" key="3">
    <source>
        <dbReference type="EMBL" id="AGL62737.1"/>
    </source>
</evidence>
<organism evidence="3 4">
    <name type="scientific">Candidatus Saccharimonas aalborgensis</name>
    <dbReference type="NCBI Taxonomy" id="1332188"/>
    <lineage>
        <taxon>Bacteria</taxon>
        <taxon>Candidatus Saccharimonadota</taxon>
        <taxon>Candidatus Saccharimonadia</taxon>
        <taxon>Candidatus Saccharimonadales</taxon>
        <taxon>Candidatus Saccharimonadaceae</taxon>
        <taxon>Candidatus Saccharimonas</taxon>
    </lineage>
</organism>
<dbReference type="InterPro" id="IPR002035">
    <property type="entry name" value="VWF_A"/>
</dbReference>
<protein>
    <submittedName>
        <fullName evidence="3">Putative von Willebrand factor type A</fullName>
    </submittedName>
</protein>
<sequence>MSCVSNKELEVMILQPLVPYWVIIACGSCFLVACILSVIRTKGSGLRSHAYWRGVAMGIVLILIALGPSYPGGRSPAGMLNVDVVIAIDRTTSMSALDYSDQQPRIEGARTDLMKLIHKINGAHIAIVTFDSSARVSVPLTTDASAVMTAVKVLDLENSNYSTGTSIDKPIDVVKRLLEKSGESHPDRGRLFFYIGDGEQTSSNVPRSFAELRPMIDGGAVLGYGTEAGAYMTTYYGIRNVKIAESFKYVPDYSEIATKPGGRAVSKVDERNLRTIAESLGLKYFHRTNQNEPIDAIVSESRLEVVVDTHREVLFYLSTYWMLSIVMTLLLVWWFMEILPTIHLGMKGVE</sequence>
<proteinExistence type="predicted"/>
<keyword evidence="1" id="KW-1133">Transmembrane helix</keyword>
<dbReference type="AlphaFoldDB" id="R4PYB2"/>
<dbReference type="PROSITE" id="PS50234">
    <property type="entry name" value="VWFA"/>
    <property type="match status" value="1"/>
</dbReference>
<dbReference type="InterPro" id="IPR036465">
    <property type="entry name" value="vWFA_dom_sf"/>
</dbReference>
<feature type="domain" description="VWFA" evidence="2">
    <location>
        <begin position="83"/>
        <end position="280"/>
    </location>
</feature>
<dbReference type="Gene3D" id="3.40.50.410">
    <property type="entry name" value="von Willebrand factor, type A domain"/>
    <property type="match status" value="1"/>
</dbReference>
<dbReference type="STRING" id="1332188.L336_1038"/>
<dbReference type="PROSITE" id="PS51257">
    <property type="entry name" value="PROKAR_LIPOPROTEIN"/>
    <property type="match status" value="1"/>
</dbReference>
<evidence type="ECO:0000256" key="1">
    <source>
        <dbReference type="SAM" id="Phobius"/>
    </source>
</evidence>
<feature type="transmembrane region" description="Helical" evidence="1">
    <location>
        <begin position="51"/>
        <end position="70"/>
    </location>
</feature>
<dbReference type="Pfam" id="PF13519">
    <property type="entry name" value="VWA_2"/>
    <property type="match status" value="1"/>
</dbReference>
<dbReference type="SUPFAM" id="SSF53300">
    <property type="entry name" value="vWA-like"/>
    <property type="match status" value="1"/>
</dbReference>
<evidence type="ECO:0000259" key="2">
    <source>
        <dbReference type="PROSITE" id="PS50234"/>
    </source>
</evidence>
<dbReference type="KEGG" id="saal:L336_1038"/>
<dbReference type="SMART" id="SM00327">
    <property type="entry name" value="VWA"/>
    <property type="match status" value="1"/>
</dbReference>
<dbReference type="EMBL" id="CP005957">
    <property type="protein sequence ID" value="AGL62737.1"/>
    <property type="molecule type" value="Genomic_DNA"/>
</dbReference>
<accession>R4PYB2</accession>
<dbReference type="HOGENOM" id="CLU_069615_2_0_0"/>
<keyword evidence="4" id="KW-1185">Reference proteome</keyword>